<dbReference type="EMBL" id="BOQT01000005">
    <property type="protein sequence ID" value="GIN20567.1"/>
    <property type="molecule type" value="Genomic_DNA"/>
</dbReference>
<comment type="caution">
    <text evidence="1">The sequence shown here is derived from an EMBL/GenBank/DDBJ whole genome shotgun (WGS) entry which is preliminary data.</text>
</comment>
<evidence type="ECO:0000313" key="1">
    <source>
        <dbReference type="EMBL" id="GIN20567.1"/>
    </source>
</evidence>
<reference evidence="1 2" key="1">
    <citation type="submission" date="2021-03" db="EMBL/GenBank/DDBJ databases">
        <title>Antimicrobial resistance genes in bacteria isolated from Japanese honey, and their potential for conferring macrolide and lincosamide resistance in the American foulbrood pathogen Paenibacillus larvae.</title>
        <authorList>
            <person name="Okamoto M."/>
            <person name="Kumagai M."/>
            <person name="Kanamori H."/>
            <person name="Takamatsu D."/>
        </authorList>
    </citation>
    <scope>NUCLEOTIDE SEQUENCE [LARGE SCALE GENOMIC DNA]</scope>
    <source>
        <strain evidence="1 2">J1TS3</strain>
    </source>
</reference>
<evidence type="ECO:0000313" key="2">
    <source>
        <dbReference type="Proteomes" id="UP000680279"/>
    </source>
</evidence>
<dbReference type="Proteomes" id="UP000680279">
    <property type="component" value="Unassembled WGS sequence"/>
</dbReference>
<name>A0ABQ4K5V5_9BACI</name>
<keyword evidence="2" id="KW-1185">Reference proteome</keyword>
<sequence length="100" mass="10672">MEIALALRSSGTKLAAIVEPIDINTPCENAERTRATSKTPTLVALAAIVLPTIKTIIIQSNIDLRDILDVTDVRMGAPKVTPSAYKETVNPAVVTEICKS</sequence>
<organism evidence="1 2">
    <name type="scientific">Siminovitchia fordii</name>
    <dbReference type="NCBI Taxonomy" id="254759"/>
    <lineage>
        <taxon>Bacteria</taxon>
        <taxon>Bacillati</taxon>
        <taxon>Bacillota</taxon>
        <taxon>Bacilli</taxon>
        <taxon>Bacillales</taxon>
        <taxon>Bacillaceae</taxon>
        <taxon>Siminovitchia</taxon>
    </lineage>
</organism>
<gene>
    <name evidence="1" type="ORF">J1TS3_17010</name>
</gene>
<protein>
    <submittedName>
        <fullName evidence="1">Uncharacterized protein</fullName>
    </submittedName>
</protein>
<proteinExistence type="predicted"/>
<accession>A0ABQ4K5V5</accession>